<protein>
    <submittedName>
        <fullName evidence="7">ABC transporter substrate-binding protein</fullName>
    </submittedName>
</protein>
<gene>
    <name evidence="7" type="ORF">PAT3040_05213</name>
</gene>
<evidence type="ECO:0000256" key="1">
    <source>
        <dbReference type="ARBA" id="ARBA00004196"/>
    </source>
</evidence>
<dbReference type="InterPro" id="IPR002491">
    <property type="entry name" value="ABC_transptr_periplasmic_BD"/>
</dbReference>
<evidence type="ECO:0000313" key="8">
    <source>
        <dbReference type="Proteomes" id="UP000245202"/>
    </source>
</evidence>
<dbReference type="SUPFAM" id="SSF53807">
    <property type="entry name" value="Helical backbone' metal receptor"/>
    <property type="match status" value="1"/>
</dbReference>
<dbReference type="Gene3D" id="3.40.50.1980">
    <property type="entry name" value="Nitrogenase molybdenum iron protein domain"/>
    <property type="match status" value="2"/>
</dbReference>
<sequence>MNVRKTKRSTSTLAGILLLSLLLAACGSANNDNGADTGAEATATNTATNAPTASDQPTEFKLTDGLGHEVTIPAEPKRIIASYLEDYLVALDVKPVAQWSVTRGTQAYLQEYLADIPAIPFDLPYEAVLSFDPDLIITGMASTVEGGKYEQYSQIAPTFTLGDEVNGDWRQALLKVGEVLGKTEQAKQVLADYETKAAEAKATIQSKAAGQSAAALWLTGNNFFVVSDTQSSGAVLYGELGLEVPATVKEIADASEFSWNSISLEKLAQLDADHIFLINSDGDGAEALKDPVWEGIPAVKNGNIHEFGADTSWLYTGPIANNQMIDHILASIVK</sequence>
<proteinExistence type="inferred from homology"/>
<dbReference type="PANTHER" id="PTHR30532:SF1">
    <property type="entry name" value="IRON(3+)-HYDROXAMATE-BINDING PROTEIN FHUD"/>
    <property type="match status" value="1"/>
</dbReference>
<evidence type="ECO:0000259" key="6">
    <source>
        <dbReference type="PROSITE" id="PS50983"/>
    </source>
</evidence>
<keyword evidence="3" id="KW-0813">Transport</keyword>
<evidence type="ECO:0000313" key="7">
    <source>
        <dbReference type="EMBL" id="GBG10479.1"/>
    </source>
</evidence>
<dbReference type="RefSeq" id="WP_108994970.1">
    <property type="nucleotide sequence ID" value="NZ_BDQX01000325.1"/>
</dbReference>
<evidence type="ECO:0000256" key="4">
    <source>
        <dbReference type="ARBA" id="ARBA00022729"/>
    </source>
</evidence>
<feature type="signal peptide" evidence="5">
    <location>
        <begin position="1"/>
        <end position="31"/>
    </location>
</feature>
<evidence type="ECO:0000256" key="3">
    <source>
        <dbReference type="ARBA" id="ARBA00022448"/>
    </source>
</evidence>
<comment type="caution">
    <text evidence="7">The sequence shown here is derived from an EMBL/GenBank/DDBJ whole genome shotgun (WGS) entry which is preliminary data.</text>
</comment>
<dbReference type="AlphaFoldDB" id="A0A2R5EXU2"/>
<organism evidence="7 8">
    <name type="scientific">Paenibacillus agaridevorans</name>
    <dbReference type="NCBI Taxonomy" id="171404"/>
    <lineage>
        <taxon>Bacteria</taxon>
        <taxon>Bacillati</taxon>
        <taxon>Bacillota</taxon>
        <taxon>Bacilli</taxon>
        <taxon>Bacillales</taxon>
        <taxon>Paenibacillaceae</taxon>
        <taxon>Paenibacillus</taxon>
    </lineage>
</organism>
<dbReference type="PANTHER" id="PTHR30532">
    <property type="entry name" value="IRON III DICITRATE-BINDING PERIPLASMIC PROTEIN"/>
    <property type="match status" value="1"/>
</dbReference>
<name>A0A2R5EXU2_9BACL</name>
<feature type="domain" description="Fe/B12 periplasmic-binding" evidence="6">
    <location>
        <begin position="76"/>
        <end position="334"/>
    </location>
</feature>
<dbReference type="EMBL" id="BDQX01000325">
    <property type="protein sequence ID" value="GBG10479.1"/>
    <property type="molecule type" value="Genomic_DNA"/>
</dbReference>
<evidence type="ECO:0000256" key="2">
    <source>
        <dbReference type="ARBA" id="ARBA00008814"/>
    </source>
</evidence>
<dbReference type="GO" id="GO:1901678">
    <property type="term" value="P:iron coordination entity transport"/>
    <property type="evidence" value="ECO:0007669"/>
    <property type="project" value="UniProtKB-ARBA"/>
</dbReference>
<keyword evidence="8" id="KW-1185">Reference proteome</keyword>
<reference evidence="7 8" key="1">
    <citation type="submission" date="2017-08" db="EMBL/GenBank/DDBJ databases">
        <title>Substantial Increase in Enzyme Production by Combined Drug-Resistance Mutations in Paenibacillus agaridevorans.</title>
        <authorList>
            <person name="Tanaka Y."/>
            <person name="Funane K."/>
            <person name="Hosaka T."/>
            <person name="Shiwa Y."/>
            <person name="Fujita N."/>
            <person name="Miyazaki T."/>
            <person name="Yoshikawa H."/>
            <person name="Murakami K."/>
            <person name="Kasahara K."/>
            <person name="Inaoka T."/>
            <person name="Hiraga Y."/>
            <person name="Ochi K."/>
        </authorList>
    </citation>
    <scope>NUCLEOTIDE SEQUENCE [LARGE SCALE GENOMIC DNA]</scope>
    <source>
        <strain evidence="7 8">T-3040</strain>
    </source>
</reference>
<dbReference type="PROSITE" id="PS50983">
    <property type="entry name" value="FE_B12_PBP"/>
    <property type="match status" value="1"/>
</dbReference>
<accession>A0A2R5EXU2</accession>
<evidence type="ECO:0000256" key="5">
    <source>
        <dbReference type="SAM" id="SignalP"/>
    </source>
</evidence>
<comment type="subcellular location">
    <subcellularLocation>
        <location evidence="1">Cell envelope</location>
    </subcellularLocation>
</comment>
<dbReference type="Proteomes" id="UP000245202">
    <property type="component" value="Unassembled WGS sequence"/>
</dbReference>
<feature type="chain" id="PRO_5015316671" evidence="5">
    <location>
        <begin position="32"/>
        <end position="334"/>
    </location>
</feature>
<dbReference type="PROSITE" id="PS51257">
    <property type="entry name" value="PROKAR_LIPOPROTEIN"/>
    <property type="match status" value="1"/>
</dbReference>
<dbReference type="Pfam" id="PF01497">
    <property type="entry name" value="Peripla_BP_2"/>
    <property type="match status" value="1"/>
</dbReference>
<dbReference type="GO" id="GO:0030288">
    <property type="term" value="C:outer membrane-bounded periplasmic space"/>
    <property type="evidence" value="ECO:0007669"/>
    <property type="project" value="TreeGrafter"/>
</dbReference>
<keyword evidence="4 5" id="KW-0732">Signal</keyword>
<dbReference type="InterPro" id="IPR051313">
    <property type="entry name" value="Bact_iron-sidero_bind"/>
</dbReference>
<comment type="similarity">
    <text evidence="2">Belongs to the bacterial solute-binding protein 8 family.</text>
</comment>